<protein>
    <recommendedName>
        <fullName evidence="1">PDZ domain-containing protein</fullName>
    </recommendedName>
</protein>
<dbReference type="InterPro" id="IPR001478">
    <property type="entry name" value="PDZ"/>
</dbReference>
<accession>A0A3B1DSL9</accession>
<proteinExistence type="predicted"/>
<dbReference type="AlphaFoldDB" id="A0A3B1DSL9"/>
<dbReference type="InterPro" id="IPR036034">
    <property type="entry name" value="PDZ_sf"/>
</dbReference>
<feature type="domain" description="PDZ" evidence="1">
    <location>
        <begin position="236"/>
        <end position="320"/>
    </location>
</feature>
<dbReference type="Gene3D" id="2.30.42.10">
    <property type="match status" value="1"/>
</dbReference>
<evidence type="ECO:0000259" key="1">
    <source>
        <dbReference type="SMART" id="SM00228"/>
    </source>
</evidence>
<reference evidence="2" key="1">
    <citation type="submission" date="2018-06" db="EMBL/GenBank/DDBJ databases">
        <authorList>
            <person name="Zhirakovskaya E."/>
        </authorList>
    </citation>
    <scope>NUCLEOTIDE SEQUENCE</scope>
</reference>
<sequence>MNHLRANMLFLFVVMAFMLLQTRNVYSQANTKEKSPQTTAQTDVKSVAYWVNRLSHAKYSERERASTELIKAGSKASKRLQQQTKSKDLEVALRAVTILGEIYSQAVKHKDLKAFEETESVLTKIAFTHQRTVSALADAFLKNHPQARENFALRQIEKLGGIITWRKKNNSRADFPEGEEQKKISFILLGRKWKGNDENLTLFYRIPQLLTLMISGKGKKSPLSEKGIAFLERSFPQLKIQYRGSACLGVRGIDRVRIVPKGCTLNFVKPGSAAAAGGLLVGDTITNFGEKPVTNFQMLIDAISDFDPDDKVPVQIERGGTTKTLEITLQEWKQ</sequence>
<name>A0A3B1DSL9_9ZZZZ</name>
<dbReference type="Pfam" id="PF13180">
    <property type="entry name" value="PDZ_2"/>
    <property type="match status" value="1"/>
</dbReference>
<dbReference type="SMART" id="SM00228">
    <property type="entry name" value="PDZ"/>
    <property type="match status" value="1"/>
</dbReference>
<evidence type="ECO:0000313" key="2">
    <source>
        <dbReference type="EMBL" id="VAX39078.1"/>
    </source>
</evidence>
<dbReference type="SUPFAM" id="SSF50156">
    <property type="entry name" value="PDZ domain-like"/>
    <property type="match status" value="1"/>
</dbReference>
<dbReference type="EMBL" id="UOGL01000293">
    <property type="protein sequence ID" value="VAX39078.1"/>
    <property type="molecule type" value="Genomic_DNA"/>
</dbReference>
<organism evidence="2">
    <name type="scientific">hydrothermal vent metagenome</name>
    <dbReference type="NCBI Taxonomy" id="652676"/>
    <lineage>
        <taxon>unclassified sequences</taxon>
        <taxon>metagenomes</taxon>
        <taxon>ecological metagenomes</taxon>
    </lineage>
</organism>
<gene>
    <name evidence="2" type="ORF">MNBD_PLANCTO02-3184</name>
</gene>